<dbReference type="SMART" id="SM00028">
    <property type="entry name" value="TPR"/>
    <property type="match status" value="13"/>
</dbReference>
<comment type="caution">
    <text evidence="5">The sequence shown here is derived from an EMBL/GenBank/DDBJ whole genome shotgun (WGS) entry which is preliminary data.</text>
</comment>
<feature type="repeat" description="TPR" evidence="3">
    <location>
        <begin position="453"/>
        <end position="486"/>
    </location>
</feature>
<dbReference type="InterPro" id="IPR019734">
    <property type="entry name" value="TPR_rpt"/>
</dbReference>
<feature type="repeat" description="TPR" evidence="3">
    <location>
        <begin position="785"/>
        <end position="818"/>
    </location>
</feature>
<evidence type="ECO:0000313" key="6">
    <source>
        <dbReference type="EMBL" id="CAF4654568.1"/>
    </source>
</evidence>
<proteinExistence type="predicted"/>
<feature type="repeat" description="TPR" evidence="3">
    <location>
        <begin position="622"/>
        <end position="655"/>
    </location>
</feature>
<dbReference type="Gene3D" id="1.25.40.10">
    <property type="entry name" value="Tetratricopeptide repeat domain"/>
    <property type="match status" value="5"/>
</dbReference>
<dbReference type="SUPFAM" id="SSF56399">
    <property type="entry name" value="ADP-ribosylation"/>
    <property type="match status" value="1"/>
</dbReference>
<dbReference type="InterPro" id="IPR011990">
    <property type="entry name" value="TPR-like_helical_dom_sf"/>
</dbReference>
<feature type="domain" description="ADP ribosyltransferase" evidence="4">
    <location>
        <begin position="292"/>
        <end position="386"/>
    </location>
</feature>
<name>A0A818CLR5_9BILA</name>
<reference evidence="5" key="1">
    <citation type="submission" date="2021-02" db="EMBL/GenBank/DDBJ databases">
        <authorList>
            <person name="Nowell W R."/>
        </authorList>
    </citation>
    <scope>NUCLEOTIDE SEQUENCE</scope>
</reference>
<dbReference type="EMBL" id="CAJNYT010001877">
    <property type="protein sequence ID" value="CAF3434820.1"/>
    <property type="molecule type" value="Genomic_DNA"/>
</dbReference>
<feature type="repeat" description="TPR" evidence="3">
    <location>
        <begin position="746"/>
        <end position="779"/>
    </location>
</feature>
<protein>
    <recommendedName>
        <fullName evidence="4">ADP ribosyltransferase domain-containing protein</fullName>
    </recommendedName>
</protein>
<keyword evidence="2 3" id="KW-0802">TPR repeat</keyword>
<dbReference type="AlphaFoldDB" id="A0A818CLR5"/>
<dbReference type="Proteomes" id="UP000663872">
    <property type="component" value="Unassembled WGS sequence"/>
</dbReference>
<dbReference type="SUPFAM" id="SSF48452">
    <property type="entry name" value="TPR-like"/>
    <property type="match status" value="3"/>
</dbReference>
<feature type="repeat" description="TPR" evidence="3">
    <location>
        <begin position="919"/>
        <end position="952"/>
    </location>
</feature>
<dbReference type="EMBL" id="CAJOBR010002064">
    <property type="protein sequence ID" value="CAF4654568.1"/>
    <property type="molecule type" value="Genomic_DNA"/>
</dbReference>
<dbReference type="PROSITE" id="PS50005">
    <property type="entry name" value="TPR"/>
    <property type="match status" value="10"/>
</dbReference>
<dbReference type="GO" id="GO:0005576">
    <property type="term" value="C:extracellular region"/>
    <property type="evidence" value="ECO:0007669"/>
    <property type="project" value="InterPro"/>
</dbReference>
<dbReference type="Pfam" id="PF13424">
    <property type="entry name" value="TPR_12"/>
    <property type="match status" value="5"/>
</dbReference>
<evidence type="ECO:0000256" key="1">
    <source>
        <dbReference type="ARBA" id="ARBA00022737"/>
    </source>
</evidence>
<evidence type="ECO:0000313" key="7">
    <source>
        <dbReference type="Proteomes" id="UP000663872"/>
    </source>
</evidence>
<evidence type="ECO:0000259" key="4">
    <source>
        <dbReference type="Pfam" id="PF03496"/>
    </source>
</evidence>
<gene>
    <name evidence="5" type="ORF">GRG538_LOCUS12975</name>
    <name evidence="6" type="ORF">QYT958_LOCUS15074</name>
</gene>
<dbReference type="Pfam" id="PF03496">
    <property type="entry name" value="ADPrib_exo_Tox"/>
    <property type="match status" value="1"/>
</dbReference>
<dbReference type="InterPro" id="IPR003540">
    <property type="entry name" value="ADP-ribosyltransferase"/>
</dbReference>
<feature type="repeat" description="TPR" evidence="3">
    <location>
        <begin position="663"/>
        <end position="696"/>
    </location>
</feature>
<dbReference type="PANTHER" id="PTHR45641:SF19">
    <property type="entry name" value="NEPHROCYSTIN-3"/>
    <property type="match status" value="1"/>
</dbReference>
<sequence length="989" mass="116049">MGNDANSKFRRISHLTAVAKSTSYAFESKENVTLIWLDKSIDTIRTTLRGITHYVLLYTEVEPCIKYIRSVVGDRIFLIVSGDYSEQCLDQIHDLSQVDSIFVFWMNILKSKEKLVDSKHFSKIVGIFDNEEQLIKSVREEFDDLNQQLAAFSLYEKQKSTRDLSKDAASFLWFQLFKDVLLRMPKLEDAKREMIEQCQQYYRGNTEELKNIDEFTQTYAYNDAIRWYTKQCFIHRLCNKALRTEDIELLYIFRYYIQDLCKRLAVEHESFRRREKYQAILKLYRGLKLTKDELIRFQSNVGSLISTNGFLSTTRNYDLALAFALKTSKRSVDVYPTLFIIQADILLHDVVFADISSLSAYPEQQEVLFDIGCAFKIHEVNFDHSKNIWIVHMKLTNEARSIVETYLEANRRVMEKGNVLLVFGLLLTEMGQYHQAEVYFENLLSSNMIDDRASLYTNIGRVKFHQGLFDEALVCFKTVYDIHRHEKTLDYQDLARTLNNLGLVYLEQKNYDLALNFHFDVVKIHKQHLELPELLSANSYNAIGVIFTYKHEYKRALKYLFRAMKLYEKYLPTLDHPIMATNYNSIGLVFYYTKQYDQALDYCLKALNIREKVLPISHPHIADSCNNVALVYHHLNEYEKTLDLFQRSLKIYEENHDKQMRIPICWNNMGLLSLDQHNYDQAIEYYMKALDLYNNDDTNKNVHMEEIGFTIDNLGVAYEMKSDFNNALKYYRQGLEYQSESPERFVRILIKIGNIYQEQGDYDSALGHYQKVLTRSDTIPTELISSVLMSMGIIYHRKHENDLALEIYKRVISLRKHLSPNEDLELAWTYNNIGCLYDDMSDMKRALKYQQRGYDIRRKSLPSSHPDLATSLNNLGRIHQALAHYSGGDQVEYEKALKDYKTALHIRLKSLPIDHPDIAVSYYNLASLHLDRQEYEEANNQIQKALSVQRKLSSAHHPDIRQTINLENKIKIMLDYRTNQSKQGENKAS</sequence>
<keyword evidence="1" id="KW-0677">Repeat</keyword>
<accession>A0A818CLR5</accession>
<dbReference type="Pfam" id="PF00515">
    <property type="entry name" value="TPR_1"/>
    <property type="match status" value="1"/>
</dbReference>
<dbReference type="PANTHER" id="PTHR45641">
    <property type="entry name" value="TETRATRICOPEPTIDE REPEAT PROTEIN (AFU_ORTHOLOGUE AFUA_6G03870)"/>
    <property type="match status" value="1"/>
</dbReference>
<dbReference type="Proteomes" id="UP000663848">
    <property type="component" value="Unassembled WGS sequence"/>
</dbReference>
<dbReference type="PROSITE" id="PS51996">
    <property type="entry name" value="TR_MART"/>
    <property type="match status" value="1"/>
</dbReference>
<evidence type="ECO:0000256" key="3">
    <source>
        <dbReference type="PROSITE-ProRule" id="PRU00339"/>
    </source>
</evidence>
<dbReference type="Gene3D" id="3.90.176.10">
    <property type="entry name" value="Toxin ADP-ribosyltransferase, Chain A, domain 1"/>
    <property type="match status" value="1"/>
</dbReference>
<organism evidence="5 7">
    <name type="scientific">Rotaria socialis</name>
    <dbReference type="NCBI Taxonomy" id="392032"/>
    <lineage>
        <taxon>Eukaryota</taxon>
        <taxon>Metazoa</taxon>
        <taxon>Spiralia</taxon>
        <taxon>Gnathifera</taxon>
        <taxon>Rotifera</taxon>
        <taxon>Eurotatoria</taxon>
        <taxon>Bdelloidea</taxon>
        <taxon>Philodinida</taxon>
        <taxon>Philodinidae</taxon>
        <taxon>Rotaria</taxon>
    </lineage>
</organism>
<evidence type="ECO:0000313" key="5">
    <source>
        <dbReference type="EMBL" id="CAF3434820.1"/>
    </source>
</evidence>
<feature type="repeat" description="TPR" evidence="3">
    <location>
        <begin position="708"/>
        <end position="741"/>
    </location>
</feature>
<feature type="repeat" description="TPR" evidence="3">
    <location>
        <begin position="580"/>
        <end position="613"/>
    </location>
</feature>
<evidence type="ECO:0000256" key="2">
    <source>
        <dbReference type="ARBA" id="ARBA00022803"/>
    </source>
</evidence>
<feature type="repeat" description="TPR" evidence="3">
    <location>
        <begin position="495"/>
        <end position="528"/>
    </location>
</feature>
<feature type="repeat" description="TPR" evidence="3">
    <location>
        <begin position="537"/>
        <end position="570"/>
    </location>
</feature>